<proteinExistence type="predicted"/>
<dbReference type="Proteomes" id="UP000249390">
    <property type="component" value="Unassembled WGS sequence"/>
</dbReference>
<dbReference type="EMBL" id="NQVE01000209">
    <property type="protein sequence ID" value="RAL38487.1"/>
    <property type="molecule type" value="Genomic_DNA"/>
</dbReference>
<name>A0A328CYD2_9ASTE</name>
<feature type="region of interest" description="Disordered" evidence="1">
    <location>
        <begin position="119"/>
        <end position="146"/>
    </location>
</feature>
<dbReference type="PANTHER" id="PTHR33670:SF1">
    <property type="entry name" value="OS09G0416300 PROTEIN"/>
    <property type="match status" value="1"/>
</dbReference>
<evidence type="ECO:0000256" key="1">
    <source>
        <dbReference type="SAM" id="MobiDB-lite"/>
    </source>
</evidence>
<feature type="region of interest" description="Disordered" evidence="1">
    <location>
        <begin position="35"/>
        <end position="65"/>
    </location>
</feature>
<organism evidence="2 3">
    <name type="scientific">Cuscuta australis</name>
    <dbReference type="NCBI Taxonomy" id="267555"/>
    <lineage>
        <taxon>Eukaryota</taxon>
        <taxon>Viridiplantae</taxon>
        <taxon>Streptophyta</taxon>
        <taxon>Embryophyta</taxon>
        <taxon>Tracheophyta</taxon>
        <taxon>Spermatophyta</taxon>
        <taxon>Magnoliopsida</taxon>
        <taxon>eudicotyledons</taxon>
        <taxon>Gunneridae</taxon>
        <taxon>Pentapetalae</taxon>
        <taxon>asterids</taxon>
        <taxon>lamiids</taxon>
        <taxon>Solanales</taxon>
        <taxon>Convolvulaceae</taxon>
        <taxon>Cuscuteae</taxon>
        <taxon>Cuscuta</taxon>
        <taxon>Cuscuta subgen. Grammica</taxon>
        <taxon>Cuscuta sect. Cleistogrammica</taxon>
    </lineage>
</organism>
<dbReference type="Pfam" id="PF15365">
    <property type="entry name" value="PNRC"/>
    <property type="match status" value="1"/>
</dbReference>
<feature type="compositionally biased region" description="Basic and acidic residues" evidence="1">
    <location>
        <begin position="42"/>
        <end position="55"/>
    </location>
</feature>
<dbReference type="AlphaFoldDB" id="A0A328CYD2"/>
<sequence>MGTEVMIPHDCLVQRVTPFHRRKIGHGNGNGAFCPRYRKPAGRSEKRRCSAETKRSPSAGNLNPGELVMGRVTILRRGESLGSLDSKIREPVPAETTERVGGDDLRRIRIGDVYAGSAFSNSPSPRSLPVPSFFSNPNREQDGLDDSATRYLRRVLRLEL</sequence>
<dbReference type="GO" id="GO:0016071">
    <property type="term" value="P:mRNA metabolic process"/>
    <property type="evidence" value="ECO:0007669"/>
    <property type="project" value="UniProtKB-ARBA"/>
</dbReference>
<reference evidence="2 3" key="1">
    <citation type="submission" date="2018-06" db="EMBL/GenBank/DDBJ databases">
        <title>The Genome of Cuscuta australis (Dodder) Provides Insight into the Evolution of Plant Parasitism.</title>
        <authorList>
            <person name="Liu H."/>
        </authorList>
    </citation>
    <scope>NUCLEOTIDE SEQUENCE [LARGE SCALE GENOMIC DNA]</scope>
    <source>
        <strain evidence="3">cv. Yunnan</strain>
        <tissue evidence="2">Vines</tissue>
    </source>
</reference>
<keyword evidence="3" id="KW-1185">Reference proteome</keyword>
<comment type="caution">
    <text evidence="2">The sequence shown here is derived from an EMBL/GenBank/DDBJ whole genome shotgun (WGS) entry which is preliminary data.</text>
</comment>
<dbReference type="PANTHER" id="PTHR33670">
    <property type="entry name" value="SPLICING FACTOR, PROLINE- AND GLUTAMINE-RICH-LIKE"/>
    <property type="match status" value="1"/>
</dbReference>
<evidence type="ECO:0000313" key="2">
    <source>
        <dbReference type="EMBL" id="RAL38487.1"/>
    </source>
</evidence>
<evidence type="ECO:0000313" key="3">
    <source>
        <dbReference type="Proteomes" id="UP000249390"/>
    </source>
</evidence>
<protein>
    <submittedName>
        <fullName evidence="2">Uncharacterized protein</fullName>
    </submittedName>
</protein>
<accession>A0A328CYD2</accession>
<gene>
    <name evidence="2" type="ORF">DM860_002465</name>
</gene>
<dbReference type="InterPro" id="IPR028322">
    <property type="entry name" value="PNRC-like_rgn"/>
</dbReference>